<dbReference type="GO" id="GO:0003700">
    <property type="term" value="F:DNA-binding transcription factor activity"/>
    <property type="evidence" value="ECO:0007669"/>
    <property type="project" value="TreeGrafter"/>
</dbReference>
<dbReference type="Pfam" id="PF21943">
    <property type="entry name" value="TetR_C_46"/>
    <property type="match status" value="1"/>
</dbReference>
<dbReference type="InterPro" id="IPR036271">
    <property type="entry name" value="Tet_transcr_reg_TetR-rel_C_sf"/>
</dbReference>
<evidence type="ECO:0000313" key="6">
    <source>
        <dbReference type="EMBL" id="GID16367.1"/>
    </source>
</evidence>
<dbReference type="EMBL" id="BOMB01000059">
    <property type="protein sequence ID" value="GID16367.1"/>
    <property type="molecule type" value="Genomic_DNA"/>
</dbReference>
<gene>
    <name evidence="6" type="ORF">Aru02nite_72560</name>
</gene>
<dbReference type="SUPFAM" id="SSF46689">
    <property type="entry name" value="Homeodomain-like"/>
    <property type="match status" value="1"/>
</dbReference>
<evidence type="ECO:0000256" key="4">
    <source>
        <dbReference type="PROSITE-ProRule" id="PRU00335"/>
    </source>
</evidence>
<protein>
    <submittedName>
        <fullName evidence="6">TetR family transcriptional regulator</fullName>
    </submittedName>
</protein>
<keyword evidence="7" id="KW-1185">Reference proteome</keyword>
<evidence type="ECO:0000256" key="3">
    <source>
        <dbReference type="ARBA" id="ARBA00023163"/>
    </source>
</evidence>
<dbReference type="Gene3D" id="1.10.357.10">
    <property type="entry name" value="Tetracycline Repressor, domain 2"/>
    <property type="match status" value="1"/>
</dbReference>
<evidence type="ECO:0000313" key="7">
    <source>
        <dbReference type="Proteomes" id="UP000612808"/>
    </source>
</evidence>
<dbReference type="PANTHER" id="PTHR30055">
    <property type="entry name" value="HTH-TYPE TRANSCRIPTIONAL REGULATOR RUTR"/>
    <property type="match status" value="1"/>
</dbReference>
<dbReference type="InterPro" id="IPR054129">
    <property type="entry name" value="DesT_TetR_C"/>
</dbReference>
<dbReference type="Pfam" id="PF00440">
    <property type="entry name" value="TetR_N"/>
    <property type="match status" value="1"/>
</dbReference>
<keyword evidence="1" id="KW-0805">Transcription regulation</keyword>
<sequence>MDAAVAEFARRGYHAASMDEIAERAGISKPMLYLYLGSKEDLFLACIRREADRVRTAVTSVLDDGLAPDDQLWTGLRAFFTVVAEHRDAWLVLHQQAPAHGDPFATEVAALRTSIVDFVAVLIRRSVAERAGARSRRRTVDDTAALAHALVGSCEALADWSVTADEDPDTTAARLMNFAWLGLDNLLRGERWATPRTRRRVPGRRSAR</sequence>
<name>A0A8J3JDC5_9ACTN</name>
<reference evidence="6" key="1">
    <citation type="submission" date="2021-01" db="EMBL/GenBank/DDBJ databases">
        <title>Whole genome shotgun sequence of Actinocatenispora rupis NBRC 107355.</title>
        <authorList>
            <person name="Komaki H."/>
            <person name="Tamura T."/>
        </authorList>
    </citation>
    <scope>NUCLEOTIDE SEQUENCE</scope>
    <source>
        <strain evidence="6">NBRC 107355</strain>
    </source>
</reference>
<dbReference type="Proteomes" id="UP000612808">
    <property type="component" value="Unassembled WGS sequence"/>
</dbReference>
<accession>A0A8J3JDC5</accession>
<dbReference type="InterPro" id="IPR050109">
    <property type="entry name" value="HTH-type_TetR-like_transc_reg"/>
</dbReference>
<feature type="domain" description="HTH tetR-type" evidence="5">
    <location>
        <begin position="1"/>
        <end position="54"/>
    </location>
</feature>
<dbReference type="PANTHER" id="PTHR30055:SF158">
    <property type="entry name" value="POSSIBLE TRANSCRIPTIONAL REGULATORY PROTEIN (PROBABLY TETR-FAMILY)"/>
    <property type="match status" value="1"/>
</dbReference>
<dbReference type="InterPro" id="IPR009057">
    <property type="entry name" value="Homeodomain-like_sf"/>
</dbReference>
<dbReference type="AlphaFoldDB" id="A0A8J3JDC5"/>
<dbReference type="GO" id="GO:0000976">
    <property type="term" value="F:transcription cis-regulatory region binding"/>
    <property type="evidence" value="ECO:0007669"/>
    <property type="project" value="TreeGrafter"/>
</dbReference>
<evidence type="ECO:0000256" key="2">
    <source>
        <dbReference type="ARBA" id="ARBA00023125"/>
    </source>
</evidence>
<dbReference type="SUPFAM" id="SSF48498">
    <property type="entry name" value="Tetracyclin repressor-like, C-terminal domain"/>
    <property type="match status" value="1"/>
</dbReference>
<keyword evidence="3" id="KW-0804">Transcription</keyword>
<keyword evidence="2 4" id="KW-0238">DNA-binding</keyword>
<evidence type="ECO:0000259" key="5">
    <source>
        <dbReference type="PROSITE" id="PS50977"/>
    </source>
</evidence>
<feature type="DNA-binding region" description="H-T-H motif" evidence="4">
    <location>
        <begin position="17"/>
        <end position="36"/>
    </location>
</feature>
<evidence type="ECO:0000256" key="1">
    <source>
        <dbReference type="ARBA" id="ARBA00023015"/>
    </source>
</evidence>
<proteinExistence type="predicted"/>
<dbReference type="InterPro" id="IPR001647">
    <property type="entry name" value="HTH_TetR"/>
</dbReference>
<dbReference type="PROSITE" id="PS50977">
    <property type="entry name" value="HTH_TETR_2"/>
    <property type="match status" value="1"/>
</dbReference>
<organism evidence="6 7">
    <name type="scientific">Actinocatenispora rupis</name>
    <dbReference type="NCBI Taxonomy" id="519421"/>
    <lineage>
        <taxon>Bacteria</taxon>
        <taxon>Bacillati</taxon>
        <taxon>Actinomycetota</taxon>
        <taxon>Actinomycetes</taxon>
        <taxon>Micromonosporales</taxon>
        <taxon>Micromonosporaceae</taxon>
        <taxon>Actinocatenispora</taxon>
    </lineage>
</organism>
<comment type="caution">
    <text evidence="6">The sequence shown here is derived from an EMBL/GenBank/DDBJ whole genome shotgun (WGS) entry which is preliminary data.</text>
</comment>